<dbReference type="EMBL" id="JBBPBM010000004">
    <property type="protein sequence ID" value="KAK8589011.1"/>
    <property type="molecule type" value="Genomic_DNA"/>
</dbReference>
<comment type="similarity">
    <text evidence="1">Belongs to the Ole e I family.</text>
</comment>
<dbReference type="InterPro" id="IPR006041">
    <property type="entry name" value="Pollen_Ole_e1_allergen"/>
</dbReference>
<comment type="caution">
    <text evidence="4">The sequence shown here is derived from an EMBL/GenBank/DDBJ whole genome shotgun (WGS) entry which is preliminary data.</text>
</comment>
<keyword evidence="2" id="KW-1015">Disulfide bond</keyword>
<protein>
    <submittedName>
        <fullName evidence="4">Uncharacterized protein</fullName>
    </submittedName>
</protein>
<dbReference type="Proteomes" id="UP001472677">
    <property type="component" value="Unassembled WGS sequence"/>
</dbReference>
<reference evidence="4 5" key="1">
    <citation type="journal article" date="2024" name="G3 (Bethesda)">
        <title>Genome assembly of Hibiscus sabdariffa L. provides insights into metabolisms of medicinal natural products.</title>
        <authorList>
            <person name="Kim T."/>
        </authorList>
    </citation>
    <scope>NUCLEOTIDE SEQUENCE [LARGE SCALE GENOMIC DNA]</scope>
    <source>
        <strain evidence="4">TK-2024</strain>
        <tissue evidence="4">Old leaves</tissue>
    </source>
</reference>
<gene>
    <name evidence="4" type="ORF">V6N12_023420</name>
</gene>
<accession>A0ABR2FXL8</accession>
<dbReference type="PANTHER" id="PTHR31614">
    <property type="entry name" value="PROTEIN DOWNSTREAM OF FLC-RELATED"/>
    <property type="match status" value="1"/>
</dbReference>
<organism evidence="4 5">
    <name type="scientific">Hibiscus sabdariffa</name>
    <name type="common">roselle</name>
    <dbReference type="NCBI Taxonomy" id="183260"/>
    <lineage>
        <taxon>Eukaryota</taxon>
        <taxon>Viridiplantae</taxon>
        <taxon>Streptophyta</taxon>
        <taxon>Embryophyta</taxon>
        <taxon>Tracheophyta</taxon>
        <taxon>Spermatophyta</taxon>
        <taxon>Magnoliopsida</taxon>
        <taxon>eudicotyledons</taxon>
        <taxon>Gunneridae</taxon>
        <taxon>Pentapetalae</taxon>
        <taxon>rosids</taxon>
        <taxon>malvids</taxon>
        <taxon>Malvales</taxon>
        <taxon>Malvaceae</taxon>
        <taxon>Malvoideae</taxon>
        <taxon>Hibiscus</taxon>
    </lineage>
</organism>
<feature type="chain" id="PRO_5045870176" evidence="3">
    <location>
        <begin position="24"/>
        <end position="169"/>
    </location>
</feature>
<feature type="signal peptide" evidence="3">
    <location>
        <begin position="1"/>
        <end position="23"/>
    </location>
</feature>
<sequence>MAKSSEITLLFFIVCISSSFSFAQELTPNKFTVVGHVYCDTCRVEHETKLSEPIIGATVKLVCNNQTDNTPIFQTPEIMTGAKGEFRIHAPGEYENSACDVNLMKSPRQDCNEPVESLSKSRVVLTTNNAAKEGVTRIIPCANNLGFKRKEALPECKQALPELKKEAAP</sequence>
<proteinExistence type="inferred from homology"/>
<evidence type="ECO:0000256" key="1">
    <source>
        <dbReference type="ARBA" id="ARBA00010049"/>
    </source>
</evidence>
<keyword evidence="3" id="KW-0732">Signal</keyword>
<dbReference type="PANTHER" id="PTHR31614:SF20">
    <property type="entry name" value="POLLEN PROTEIN OLE E I-LIKE PROTEIN"/>
    <property type="match status" value="1"/>
</dbReference>
<keyword evidence="5" id="KW-1185">Reference proteome</keyword>
<name>A0ABR2FXL8_9ROSI</name>
<dbReference type="Pfam" id="PF01190">
    <property type="entry name" value="Pollen_Ole_e_1"/>
    <property type="match status" value="1"/>
</dbReference>
<evidence type="ECO:0000256" key="3">
    <source>
        <dbReference type="SAM" id="SignalP"/>
    </source>
</evidence>
<evidence type="ECO:0000313" key="5">
    <source>
        <dbReference type="Proteomes" id="UP001472677"/>
    </source>
</evidence>
<evidence type="ECO:0000256" key="2">
    <source>
        <dbReference type="ARBA" id="ARBA00023157"/>
    </source>
</evidence>
<evidence type="ECO:0000313" key="4">
    <source>
        <dbReference type="EMBL" id="KAK8589011.1"/>
    </source>
</evidence>